<dbReference type="HOGENOM" id="CLU_000288_7_0_1"/>
<dbReference type="Pfam" id="PF07714">
    <property type="entry name" value="PK_Tyr_Ser-Thr"/>
    <property type="match status" value="1"/>
</dbReference>
<evidence type="ECO:0000313" key="4">
    <source>
        <dbReference type="EMBL" id="EXX51613.1"/>
    </source>
</evidence>
<dbReference type="InterPro" id="IPR011009">
    <property type="entry name" value="Kinase-like_dom_sf"/>
</dbReference>
<reference evidence="4 5" key="1">
    <citation type="submission" date="2014-02" db="EMBL/GenBank/DDBJ databases">
        <title>Single nucleus genome sequencing reveals high similarity among nuclei of an endomycorrhizal fungus.</title>
        <authorList>
            <person name="Lin K."/>
            <person name="Geurts R."/>
            <person name="Zhang Z."/>
            <person name="Limpens E."/>
            <person name="Saunders D.G."/>
            <person name="Mu D."/>
            <person name="Pang E."/>
            <person name="Cao H."/>
            <person name="Cha H."/>
            <person name="Lin T."/>
            <person name="Zhou Q."/>
            <person name="Shang Y."/>
            <person name="Li Y."/>
            <person name="Ivanov S."/>
            <person name="Sharma T."/>
            <person name="Velzen R.V."/>
            <person name="Ruijter N.D."/>
            <person name="Aanen D.K."/>
            <person name="Win J."/>
            <person name="Kamoun S."/>
            <person name="Bisseling T."/>
            <person name="Huang S."/>
        </authorList>
    </citation>
    <scope>NUCLEOTIDE SEQUENCE [LARGE SCALE GENOMIC DNA]</scope>
    <source>
        <strain evidence="5">DAOM197198w</strain>
    </source>
</reference>
<dbReference type="InterPro" id="IPR051681">
    <property type="entry name" value="Ser/Thr_Kinases-Pseudokinases"/>
</dbReference>
<dbReference type="GO" id="GO:0005524">
    <property type="term" value="F:ATP binding"/>
    <property type="evidence" value="ECO:0007669"/>
    <property type="project" value="UniProtKB-UniRule"/>
</dbReference>
<dbReference type="PROSITE" id="PS50011">
    <property type="entry name" value="PROTEIN_KINASE_DOM"/>
    <property type="match status" value="1"/>
</dbReference>
<feature type="region of interest" description="Disordered" evidence="2">
    <location>
        <begin position="1"/>
        <end position="23"/>
    </location>
</feature>
<comment type="caution">
    <text evidence="4">The sequence shown here is derived from an EMBL/GenBank/DDBJ whole genome shotgun (WGS) entry which is preliminary data.</text>
</comment>
<dbReference type="InterPro" id="IPR000719">
    <property type="entry name" value="Prot_kinase_dom"/>
</dbReference>
<dbReference type="OMA" id="MSIRTHG"/>
<dbReference type="InterPro" id="IPR017441">
    <property type="entry name" value="Protein_kinase_ATP_BS"/>
</dbReference>
<evidence type="ECO:0000259" key="3">
    <source>
        <dbReference type="PROSITE" id="PS50011"/>
    </source>
</evidence>
<dbReference type="InterPro" id="IPR001245">
    <property type="entry name" value="Ser-Thr/Tyr_kinase_cat_dom"/>
</dbReference>
<evidence type="ECO:0000256" key="2">
    <source>
        <dbReference type="SAM" id="MobiDB-lite"/>
    </source>
</evidence>
<evidence type="ECO:0000256" key="1">
    <source>
        <dbReference type="PROSITE-ProRule" id="PRU10141"/>
    </source>
</evidence>
<accession>A0A015L9Z3</accession>
<keyword evidence="1" id="KW-0547">Nucleotide-binding</keyword>
<organism evidence="4 5">
    <name type="scientific">Rhizophagus irregularis (strain DAOM 197198w)</name>
    <name type="common">Glomus intraradices</name>
    <dbReference type="NCBI Taxonomy" id="1432141"/>
    <lineage>
        <taxon>Eukaryota</taxon>
        <taxon>Fungi</taxon>
        <taxon>Fungi incertae sedis</taxon>
        <taxon>Mucoromycota</taxon>
        <taxon>Glomeromycotina</taxon>
        <taxon>Glomeromycetes</taxon>
        <taxon>Glomerales</taxon>
        <taxon>Glomeraceae</taxon>
        <taxon>Rhizophagus</taxon>
    </lineage>
</organism>
<name>A0A015L9Z3_RHIIW</name>
<dbReference type="EMBL" id="JEMT01029643">
    <property type="protein sequence ID" value="EXX51613.1"/>
    <property type="molecule type" value="Genomic_DNA"/>
</dbReference>
<feature type="binding site" evidence="1">
    <location>
        <position position="75"/>
    </location>
    <ligand>
        <name>ATP</name>
        <dbReference type="ChEBI" id="CHEBI:30616"/>
    </ligand>
</feature>
<dbReference type="OrthoDB" id="10261027at2759"/>
<dbReference type="SMR" id="A0A015L9Z3"/>
<gene>
    <name evidence="4" type="ORF">RirG_260310</name>
</gene>
<evidence type="ECO:0000313" key="5">
    <source>
        <dbReference type="Proteomes" id="UP000022910"/>
    </source>
</evidence>
<sequence length="379" mass="43423">MDKDNKDSKDNKDNKDNKDDKVKKDKDWLEAQIEANSIKSFNHAEFSNIVRVGEGGFGNVYKAYWKSRRMTVALKSLKAIPDETTREFVRELRLLRNVFYHPRINQFLGITKDSKSNYVMVLQYADGGNLRDYIRKSVNPLTWPEKYRIALEIAEGLLCLHAEGILHRDLHPKNVLVHKGNMLIADFGLSKEESSTSSNSSVKGTPAYIDPQCHIQDKYKRSKKSDIFSFGMILWELSSEREPFAGEKDFQVVLKISQGIREKMVEGTPESYFRLYTECWNQEPEERPKIEDVVEILESIISNSTDDYSSNPSNPSNLSNNLLVPPVPINTSTYTYSLNTGEMNSEIKEEIYKHSPLYVNSHNSYSIGTSGSLYMDEDV</sequence>
<keyword evidence="1" id="KW-0067">ATP-binding</keyword>
<dbReference type="AlphaFoldDB" id="A0A015L9Z3"/>
<proteinExistence type="predicted"/>
<dbReference type="SUPFAM" id="SSF56112">
    <property type="entry name" value="Protein kinase-like (PK-like)"/>
    <property type="match status" value="1"/>
</dbReference>
<dbReference type="STRING" id="1432141.A0A015L9Z3"/>
<dbReference type="PRINTS" id="PR00109">
    <property type="entry name" value="TYRKINASE"/>
</dbReference>
<feature type="domain" description="Protein kinase" evidence="3">
    <location>
        <begin position="46"/>
        <end position="301"/>
    </location>
</feature>
<protein>
    <submittedName>
        <fullName evidence="4">Ste20p</fullName>
    </submittedName>
</protein>
<keyword evidence="5" id="KW-1185">Reference proteome</keyword>
<dbReference type="GO" id="GO:0004674">
    <property type="term" value="F:protein serine/threonine kinase activity"/>
    <property type="evidence" value="ECO:0007669"/>
    <property type="project" value="TreeGrafter"/>
</dbReference>
<dbReference type="PROSITE" id="PS00107">
    <property type="entry name" value="PROTEIN_KINASE_ATP"/>
    <property type="match status" value="1"/>
</dbReference>
<dbReference type="Proteomes" id="UP000022910">
    <property type="component" value="Unassembled WGS sequence"/>
</dbReference>
<dbReference type="PANTHER" id="PTHR44329">
    <property type="entry name" value="SERINE/THREONINE-PROTEIN KINASE TNNI3K-RELATED"/>
    <property type="match status" value="1"/>
</dbReference>
<dbReference type="Gene3D" id="1.10.510.10">
    <property type="entry name" value="Transferase(Phosphotransferase) domain 1"/>
    <property type="match status" value="1"/>
</dbReference>